<keyword evidence="1" id="KW-0175">Coiled coil</keyword>
<proteinExistence type="predicted"/>
<dbReference type="Proteomes" id="UP001249851">
    <property type="component" value="Unassembled WGS sequence"/>
</dbReference>
<dbReference type="Gene3D" id="3.90.320.10">
    <property type="match status" value="1"/>
</dbReference>
<dbReference type="SUPFAM" id="SSF52980">
    <property type="entry name" value="Restriction endonuclease-like"/>
    <property type="match status" value="1"/>
</dbReference>
<dbReference type="EMBL" id="JARQWQ010000035">
    <property type="protein sequence ID" value="KAK2560671.1"/>
    <property type="molecule type" value="Genomic_DNA"/>
</dbReference>
<gene>
    <name evidence="3" type="ORF">P5673_016432</name>
</gene>
<reference evidence="3" key="2">
    <citation type="journal article" date="2023" name="Science">
        <title>Genomic signatures of disease resistance in endangered staghorn corals.</title>
        <authorList>
            <person name="Vollmer S.V."/>
            <person name="Selwyn J.D."/>
            <person name="Despard B.A."/>
            <person name="Roesel C.L."/>
        </authorList>
    </citation>
    <scope>NUCLEOTIDE SEQUENCE</scope>
    <source>
        <strain evidence="3">K2</strain>
    </source>
</reference>
<feature type="domain" description="YqaJ viral recombinase" evidence="2">
    <location>
        <begin position="248"/>
        <end position="386"/>
    </location>
</feature>
<reference evidence="3" key="1">
    <citation type="journal article" date="2023" name="G3 (Bethesda)">
        <title>Whole genome assembly and annotation of the endangered Caribbean coral Acropora cervicornis.</title>
        <authorList>
            <person name="Selwyn J.D."/>
            <person name="Vollmer S.V."/>
        </authorList>
    </citation>
    <scope>NUCLEOTIDE SEQUENCE</scope>
    <source>
        <strain evidence="3">K2</strain>
    </source>
</reference>
<dbReference type="PANTHER" id="PTHR47526">
    <property type="entry name" value="ATP-DEPENDENT DNA HELICASE"/>
    <property type="match status" value="1"/>
</dbReference>
<sequence>MADSSKTPAKGALKVILSEEDIPGAKIPRETVEQCSVVQLRRWLLCRGAKTTGNKKALVTRVLNAHCKCPAGIDGRCNHVASTLFALEQHFKERQKTSSVAEDSCTSKPCKWIIPRKRKGPVTPISEISFVKHDYAKEKKAKKPKLNPAAKTCASDLKNWPGERLQNFYEALKEYQIESKKAVGWMHILPQKLNNQEEPLISPIKYHPISAEELKLRFEKVKRNINFEEEKIKKIEEQTRCQSNTNLWHRHRHPRITATKCYRIAVQRETTSPTKIIQDVLDYKEPFQSKSMQEGLEMEDNIIAAYKSLKQRHHGFLGASPDGLLHDPSAEDTEGLLELKYVQMEKQESLEEALVQKGICKNCKDGVTLNVRHKYYFQTQQAMFVVERKWTDSVVMGTGCTTTFCERIHFSQEHWDTTFPKLESFFNYWIVPELAYPCVKYGLPKLNARMF</sequence>
<dbReference type="InterPro" id="IPR011335">
    <property type="entry name" value="Restrct_endonuc-II-like"/>
</dbReference>
<evidence type="ECO:0000256" key="1">
    <source>
        <dbReference type="SAM" id="Coils"/>
    </source>
</evidence>
<comment type="caution">
    <text evidence="3">The sequence shown here is derived from an EMBL/GenBank/DDBJ whole genome shotgun (WGS) entry which is preliminary data.</text>
</comment>
<evidence type="ECO:0000259" key="2">
    <source>
        <dbReference type="Pfam" id="PF09588"/>
    </source>
</evidence>
<keyword evidence="4" id="KW-1185">Reference proteome</keyword>
<name>A0AAD9V496_ACRCE</name>
<dbReference type="PANTHER" id="PTHR47526:SF3">
    <property type="entry name" value="PHD-TYPE DOMAIN-CONTAINING PROTEIN"/>
    <property type="match status" value="1"/>
</dbReference>
<dbReference type="CDD" id="cd22343">
    <property type="entry name" value="PDDEXK_lambda_exonuclease-like"/>
    <property type="match status" value="1"/>
</dbReference>
<organism evidence="3 4">
    <name type="scientific">Acropora cervicornis</name>
    <name type="common">Staghorn coral</name>
    <dbReference type="NCBI Taxonomy" id="6130"/>
    <lineage>
        <taxon>Eukaryota</taxon>
        <taxon>Metazoa</taxon>
        <taxon>Cnidaria</taxon>
        <taxon>Anthozoa</taxon>
        <taxon>Hexacorallia</taxon>
        <taxon>Scleractinia</taxon>
        <taxon>Astrocoeniina</taxon>
        <taxon>Acroporidae</taxon>
        <taxon>Acropora</taxon>
    </lineage>
</organism>
<accession>A0AAD9V496</accession>
<feature type="coiled-coil region" evidence="1">
    <location>
        <begin position="211"/>
        <end position="238"/>
    </location>
</feature>
<evidence type="ECO:0000313" key="4">
    <source>
        <dbReference type="Proteomes" id="UP001249851"/>
    </source>
</evidence>
<dbReference type="Pfam" id="PF09588">
    <property type="entry name" value="YqaJ"/>
    <property type="match status" value="1"/>
</dbReference>
<dbReference type="InterPro" id="IPR019080">
    <property type="entry name" value="YqaJ_viral_recombinase"/>
</dbReference>
<dbReference type="GO" id="GO:0006281">
    <property type="term" value="P:DNA repair"/>
    <property type="evidence" value="ECO:0007669"/>
    <property type="project" value="UniProtKB-ARBA"/>
</dbReference>
<protein>
    <recommendedName>
        <fullName evidence="2">YqaJ viral recombinase domain-containing protein</fullName>
    </recommendedName>
</protein>
<dbReference type="InterPro" id="IPR011604">
    <property type="entry name" value="PDDEXK-like_dom_sf"/>
</dbReference>
<evidence type="ECO:0000313" key="3">
    <source>
        <dbReference type="EMBL" id="KAK2560671.1"/>
    </source>
</evidence>
<dbReference type="AlphaFoldDB" id="A0AAD9V496"/>